<reference evidence="1 2" key="1">
    <citation type="journal article" date="2022" name="Plant J.">
        <title>Chromosome-level genome of Camellia lanceoleosa provides a valuable resource for understanding genome evolution and self-incompatibility.</title>
        <authorList>
            <person name="Gong W."/>
            <person name="Xiao S."/>
            <person name="Wang L."/>
            <person name="Liao Z."/>
            <person name="Chang Y."/>
            <person name="Mo W."/>
            <person name="Hu G."/>
            <person name="Li W."/>
            <person name="Zhao G."/>
            <person name="Zhu H."/>
            <person name="Hu X."/>
            <person name="Ji K."/>
            <person name="Xiang X."/>
            <person name="Song Q."/>
            <person name="Yuan D."/>
            <person name="Jin S."/>
            <person name="Zhang L."/>
        </authorList>
    </citation>
    <scope>NUCLEOTIDE SEQUENCE [LARGE SCALE GENOMIC DNA]</scope>
    <source>
        <strain evidence="1">SQ_2022a</strain>
    </source>
</reference>
<gene>
    <name evidence="1" type="ORF">LOK49_LG10G02068</name>
</gene>
<dbReference type="EMBL" id="CM045767">
    <property type="protein sequence ID" value="KAI7997623.1"/>
    <property type="molecule type" value="Genomic_DNA"/>
</dbReference>
<keyword evidence="1" id="KW-0808">Transferase</keyword>
<evidence type="ECO:0000313" key="1">
    <source>
        <dbReference type="EMBL" id="KAI7997623.1"/>
    </source>
</evidence>
<keyword evidence="2" id="KW-1185">Reference proteome</keyword>
<protein>
    <submittedName>
        <fullName evidence="1">Sulfoquinovosyl transferase SQD2</fullName>
    </submittedName>
</protein>
<comment type="caution">
    <text evidence="1">The sequence shown here is derived from an EMBL/GenBank/DDBJ whole genome shotgun (WGS) entry which is preliminary data.</text>
</comment>
<name>A0ACC0GAJ1_9ERIC</name>
<proteinExistence type="predicted"/>
<accession>A0ACC0GAJ1</accession>
<organism evidence="1 2">
    <name type="scientific">Camellia lanceoleosa</name>
    <dbReference type="NCBI Taxonomy" id="1840588"/>
    <lineage>
        <taxon>Eukaryota</taxon>
        <taxon>Viridiplantae</taxon>
        <taxon>Streptophyta</taxon>
        <taxon>Embryophyta</taxon>
        <taxon>Tracheophyta</taxon>
        <taxon>Spermatophyta</taxon>
        <taxon>Magnoliopsida</taxon>
        <taxon>eudicotyledons</taxon>
        <taxon>Gunneridae</taxon>
        <taxon>Pentapetalae</taxon>
        <taxon>asterids</taxon>
        <taxon>Ericales</taxon>
        <taxon>Theaceae</taxon>
        <taxon>Camellia</taxon>
    </lineage>
</organism>
<sequence>MPAVFTKMLRGDELFQAYASGDVFMMPSELETLGVVVLEAMSSRLPVVASRAGGLIDIIPEDQGVKLDFALTPVTLMIVHQKQTTAGTTVLHCVAVGSSDSSGEAVKLLVDASVDVNSVEANGDTSRDLIARGFTSSSWKTPLENVGVNSVTPFGP</sequence>
<evidence type="ECO:0000313" key="2">
    <source>
        <dbReference type="Proteomes" id="UP001060215"/>
    </source>
</evidence>
<dbReference type="Proteomes" id="UP001060215">
    <property type="component" value="Chromosome 10"/>
</dbReference>